<dbReference type="EMBL" id="VHSH01000011">
    <property type="protein sequence ID" value="TQV73378.1"/>
    <property type="molecule type" value="Genomic_DNA"/>
</dbReference>
<evidence type="ECO:0000313" key="2">
    <source>
        <dbReference type="Proteomes" id="UP000315252"/>
    </source>
</evidence>
<dbReference type="GO" id="GO:0005737">
    <property type="term" value="C:cytoplasm"/>
    <property type="evidence" value="ECO:0007669"/>
    <property type="project" value="TreeGrafter"/>
</dbReference>
<sequence length="264" mass="28854">MHDGVQAFPEALDCVARLKQAGKGIAILSNAPRRAEAVIARNADLGIAPDLADVVMSSGEDTWLHLNERPDAWYQALGRRCYHLGPDRDHGMREGLDYDFVERLEKADFILNTGTLAFDHTMEDYSELLEAALALKLPMVCANPDLVVIRGGVMEYCAGSVAERYEQLGGQVRSHGKPHRGVYDRCFSMMGVTDRSRIAGIGDSLRTDIAGAEAVGIASIFVADGIHRAELNVDSSGIPEPDRLKNLFSAARARPVAALPRLRW</sequence>
<proteinExistence type="predicted"/>
<dbReference type="AlphaFoldDB" id="A0A545T866"/>
<keyword evidence="1" id="KW-0378">Hydrolase</keyword>
<dbReference type="InterPro" id="IPR036412">
    <property type="entry name" value="HAD-like_sf"/>
</dbReference>
<dbReference type="PANTHER" id="PTHR19288:SF90">
    <property type="entry name" value="OS08G0542600 PROTEIN"/>
    <property type="match status" value="1"/>
</dbReference>
<dbReference type="Proteomes" id="UP000315252">
    <property type="component" value="Unassembled WGS sequence"/>
</dbReference>
<dbReference type="GO" id="GO:0016791">
    <property type="term" value="F:phosphatase activity"/>
    <property type="evidence" value="ECO:0007669"/>
    <property type="project" value="TreeGrafter"/>
</dbReference>
<reference evidence="1 2" key="1">
    <citation type="submission" date="2019-06" db="EMBL/GenBank/DDBJ databases">
        <title>Whole genome sequence for Rhodospirillaceae sp. R148.</title>
        <authorList>
            <person name="Wang G."/>
        </authorList>
    </citation>
    <scope>NUCLEOTIDE SEQUENCE [LARGE SCALE GENOMIC DNA]</scope>
    <source>
        <strain evidence="1 2">R148</strain>
    </source>
</reference>
<name>A0A545T866_9PROT</name>
<organism evidence="1 2">
    <name type="scientific">Denitrobaculum tricleocarpae</name>
    <dbReference type="NCBI Taxonomy" id="2591009"/>
    <lineage>
        <taxon>Bacteria</taxon>
        <taxon>Pseudomonadati</taxon>
        <taxon>Pseudomonadota</taxon>
        <taxon>Alphaproteobacteria</taxon>
        <taxon>Rhodospirillales</taxon>
        <taxon>Rhodospirillaceae</taxon>
        <taxon>Denitrobaculum</taxon>
    </lineage>
</organism>
<evidence type="ECO:0000313" key="1">
    <source>
        <dbReference type="EMBL" id="TQV73378.1"/>
    </source>
</evidence>
<gene>
    <name evidence="1" type="ORF">FKG95_25105</name>
</gene>
<keyword evidence="2" id="KW-1185">Reference proteome</keyword>
<comment type="caution">
    <text evidence="1">The sequence shown here is derived from an EMBL/GenBank/DDBJ whole genome shotgun (WGS) entry which is preliminary data.</text>
</comment>
<dbReference type="OrthoDB" id="9791073at2"/>
<dbReference type="PANTHER" id="PTHR19288">
    <property type="entry name" value="4-NITROPHENYLPHOSPHATASE-RELATED"/>
    <property type="match status" value="1"/>
</dbReference>
<dbReference type="NCBIfam" id="TIGR01459">
    <property type="entry name" value="HAD-SF-IIA-hyp4"/>
    <property type="match status" value="1"/>
</dbReference>
<dbReference type="SUPFAM" id="SSF56784">
    <property type="entry name" value="HAD-like"/>
    <property type="match status" value="1"/>
</dbReference>
<protein>
    <submittedName>
        <fullName evidence="1">TIGR01459 family HAD-type hydrolase</fullName>
    </submittedName>
</protein>
<dbReference type="InterPro" id="IPR006356">
    <property type="entry name" value="HAD-SF_hydro_IIA_hyp3"/>
</dbReference>
<accession>A0A545T866</accession>
<dbReference type="Pfam" id="PF13242">
    <property type="entry name" value="Hydrolase_like"/>
    <property type="match status" value="1"/>
</dbReference>
<dbReference type="InterPro" id="IPR023214">
    <property type="entry name" value="HAD_sf"/>
</dbReference>
<dbReference type="InterPro" id="IPR006357">
    <property type="entry name" value="HAD-SF_hydro_IIA"/>
</dbReference>
<dbReference type="Pfam" id="PF13344">
    <property type="entry name" value="Hydrolase_6"/>
    <property type="match status" value="1"/>
</dbReference>
<dbReference type="Gene3D" id="3.40.50.1000">
    <property type="entry name" value="HAD superfamily/HAD-like"/>
    <property type="match status" value="2"/>
</dbReference>